<dbReference type="EMBL" id="JBJDQH010000024">
    <property type="protein sequence ID" value="MFK4272250.1"/>
    <property type="molecule type" value="Genomic_DNA"/>
</dbReference>
<dbReference type="Pfam" id="PF13546">
    <property type="entry name" value="DDE_5"/>
    <property type="match status" value="1"/>
</dbReference>
<proteinExistence type="predicted"/>
<dbReference type="RefSeq" id="WP_404748678.1">
    <property type="nucleotide sequence ID" value="NZ_JBFAEV010000043.1"/>
</dbReference>
<evidence type="ECO:0000259" key="2">
    <source>
        <dbReference type="Pfam" id="PF13546"/>
    </source>
</evidence>
<sequence length="202" mass="22016">MVIDERAAEAWDRELEELFLRTGHSSGGSNGVGGCATTSAARSARSAAAEEGGVPVLDDTDFAKKGITSAGVHRQYSGTADRTDKLPDRHLRRLHHHPRPRSGGPRAVSAQVLDRQPRPLPCRPHSRRSDLRHQARPGQGHSAAGPASPLPLAWATADAAYSQKRRLRRMLEEAGLGYLLAVPNPIRCHVLDASTHRCRTRR</sequence>
<evidence type="ECO:0000313" key="4">
    <source>
        <dbReference type="Proteomes" id="UP001620295"/>
    </source>
</evidence>
<reference evidence="3 4" key="1">
    <citation type="submission" date="2024-11" db="EMBL/GenBank/DDBJ databases">
        <title>The Natural Products Discovery Center: Release of the First 8490 Sequenced Strains for Exploring Actinobacteria Biosynthetic Diversity.</title>
        <authorList>
            <person name="Kalkreuter E."/>
            <person name="Kautsar S.A."/>
            <person name="Yang D."/>
            <person name="Bader C.D."/>
            <person name="Teijaro C.N."/>
            <person name="Fluegel L."/>
            <person name="Davis C.M."/>
            <person name="Simpson J.R."/>
            <person name="Lauterbach L."/>
            <person name="Steele A.D."/>
            <person name="Gui C."/>
            <person name="Meng S."/>
            <person name="Li G."/>
            <person name="Viehrig K."/>
            <person name="Ye F."/>
            <person name="Su P."/>
            <person name="Kiefer A.F."/>
            <person name="Nichols A."/>
            <person name="Cepeda A.J."/>
            <person name="Yan W."/>
            <person name="Fan B."/>
            <person name="Jiang Y."/>
            <person name="Adhikari A."/>
            <person name="Zheng C.-J."/>
            <person name="Schuster L."/>
            <person name="Cowan T.M."/>
            <person name="Smanski M.J."/>
            <person name="Chevrette M.G."/>
            <person name="De Carvalho L.P.S."/>
            <person name="Shen B."/>
        </authorList>
    </citation>
    <scope>NUCLEOTIDE SEQUENCE [LARGE SCALE GENOMIC DNA]</scope>
    <source>
        <strain evidence="3 4">NPDC020863</strain>
    </source>
</reference>
<dbReference type="PROSITE" id="PS51257">
    <property type="entry name" value="PROKAR_LIPOPROTEIN"/>
    <property type="match status" value="1"/>
</dbReference>
<name>A0ABW8M4T9_9ACTN</name>
<keyword evidence="4" id="KW-1185">Reference proteome</keyword>
<feature type="domain" description="Transposase IS701-like DDE" evidence="2">
    <location>
        <begin position="42"/>
        <end position="184"/>
    </location>
</feature>
<dbReference type="Proteomes" id="UP001620295">
    <property type="component" value="Unassembled WGS sequence"/>
</dbReference>
<evidence type="ECO:0000313" key="3">
    <source>
        <dbReference type="EMBL" id="MFK4272250.1"/>
    </source>
</evidence>
<dbReference type="InterPro" id="IPR038721">
    <property type="entry name" value="IS701-like_DDE_dom"/>
</dbReference>
<gene>
    <name evidence="3" type="ORF">ACI2L5_46325</name>
</gene>
<comment type="caution">
    <text evidence="3">The sequence shown here is derived from an EMBL/GenBank/DDBJ whole genome shotgun (WGS) entry which is preliminary data.</text>
</comment>
<evidence type="ECO:0000256" key="1">
    <source>
        <dbReference type="SAM" id="MobiDB-lite"/>
    </source>
</evidence>
<feature type="region of interest" description="Disordered" evidence="1">
    <location>
        <begin position="94"/>
        <end position="149"/>
    </location>
</feature>
<organism evidence="3 4">
    <name type="scientific">Streptomyces milbemycinicus</name>
    <dbReference type="NCBI Taxonomy" id="476552"/>
    <lineage>
        <taxon>Bacteria</taxon>
        <taxon>Bacillati</taxon>
        <taxon>Actinomycetota</taxon>
        <taxon>Actinomycetes</taxon>
        <taxon>Kitasatosporales</taxon>
        <taxon>Streptomycetaceae</taxon>
        <taxon>Streptomyces</taxon>
    </lineage>
</organism>
<accession>A0ABW8M4T9</accession>
<protein>
    <submittedName>
        <fullName evidence="3">Transposase</fullName>
    </submittedName>
</protein>